<comment type="caution">
    <text evidence="1">The sequence shown here is derived from an EMBL/GenBank/DDBJ whole genome shotgun (WGS) entry which is preliminary data.</text>
</comment>
<reference evidence="1 2" key="1">
    <citation type="submission" date="2016-04" db="EMBL/GenBank/DDBJ databases">
        <title>Genome sequence of Methanobrevibacter curvatus DSM 11111.</title>
        <authorList>
            <person name="Poehlein A."/>
            <person name="Seedorf H."/>
            <person name="Daniel R."/>
        </authorList>
    </citation>
    <scope>NUCLEOTIDE SEQUENCE [LARGE SCALE GENOMIC DNA]</scope>
    <source>
        <strain evidence="1 2">DSM 11111</strain>
    </source>
</reference>
<dbReference type="AlphaFoldDB" id="A0A166CMU7"/>
<dbReference type="Proteomes" id="UP000077245">
    <property type="component" value="Unassembled WGS sequence"/>
</dbReference>
<evidence type="ECO:0000313" key="2">
    <source>
        <dbReference type="Proteomes" id="UP000077245"/>
    </source>
</evidence>
<dbReference type="RefSeq" id="WP_067089227.1">
    <property type="nucleotide sequence ID" value="NZ_LWMV01000034.1"/>
</dbReference>
<evidence type="ECO:0000313" key="1">
    <source>
        <dbReference type="EMBL" id="KZX15547.1"/>
    </source>
</evidence>
<proteinExistence type="predicted"/>
<dbReference type="PATRIC" id="fig|49547.3.peg.271"/>
<dbReference type="EMBL" id="LWMV01000034">
    <property type="protein sequence ID" value="KZX15547.1"/>
    <property type="molecule type" value="Genomic_DNA"/>
</dbReference>
<accession>A0A166CMU7</accession>
<dbReference type="OrthoDB" id="75861at2157"/>
<dbReference type="STRING" id="49547.MBCUR_02570"/>
<protein>
    <submittedName>
        <fullName evidence="1">PD-(D/E)XK nuclease superfamily protein</fullName>
    </submittedName>
</protein>
<name>A0A166CMU7_9EURY</name>
<sequence>MKKNMDLNISSKNKDTIIPEYNLTGDILSFLTCNLQYRYQNRESLPPSRPLQLWFGEFVHGVMEQAYTEWNLNKTPFPWNWKKTIRPIEEKIEERMETRGLYPPHPRYYSSYKLLDKKTNENIYNKNPKKRIISTRIEEMLNLWGKELFPLMSDVEVKIKALRKMPNFKEDNESVEDILTNDGSNNKYLKNDDLNNKYLKNDDLNNNDLSDYDLNDRDLYEINKNRKRFSYYSISGVVDVISSLNCDKANINSTHMDQNLVIKYLKKNKEIDKILKNPQIRNSEVYRHVDEDFDIEINNKNQINNKNYTENNEKNKLENGLKSDLQSNLENEFEIIIDYKGMMRPKFNSKRWKEHEDQILTYSWLRSRLNTSKPIIAGIIFYINELLPSAIDLKYMKKNIHEYDIKAKKMDLRKVLNWDDKQKKLDVDSDYVDTFPVLSENFRLDRSIRVIKIDETAINKSLKTFDNVVSEIEKSIYKESISHSIKYSWKPIINPQTCDVCDFKTFCSKYKIKKQEFEIP</sequence>
<keyword evidence="2" id="KW-1185">Reference proteome</keyword>
<organism evidence="1 2">
    <name type="scientific">Methanobrevibacter curvatus</name>
    <dbReference type="NCBI Taxonomy" id="49547"/>
    <lineage>
        <taxon>Archaea</taxon>
        <taxon>Methanobacteriati</taxon>
        <taxon>Methanobacteriota</taxon>
        <taxon>Methanomada group</taxon>
        <taxon>Methanobacteria</taxon>
        <taxon>Methanobacteriales</taxon>
        <taxon>Methanobacteriaceae</taxon>
        <taxon>Methanobrevibacter</taxon>
    </lineage>
</organism>
<gene>
    <name evidence="1" type="ORF">MBCUR_02570</name>
</gene>